<protein>
    <submittedName>
        <fullName evidence="1">Uncharacterized protein</fullName>
    </submittedName>
</protein>
<dbReference type="Proteomes" id="UP000605013">
    <property type="component" value="Unassembled WGS sequence"/>
</dbReference>
<organism evidence="1 2">
    <name type="scientific">Olleya sediminilitoris</name>
    <dbReference type="NCBI Taxonomy" id="2795739"/>
    <lineage>
        <taxon>Bacteria</taxon>
        <taxon>Pseudomonadati</taxon>
        <taxon>Bacteroidota</taxon>
        <taxon>Flavobacteriia</taxon>
        <taxon>Flavobacteriales</taxon>
        <taxon>Flavobacteriaceae</taxon>
    </lineage>
</organism>
<gene>
    <name evidence="1" type="ORF">JAO71_04075</name>
</gene>
<reference evidence="1 2" key="1">
    <citation type="submission" date="2020-12" db="EMBL/GenBank/DDBJ databases">
        <title>Olleya sediminilitoris sp. nov., isolated from a tidal flat.</title>
        <authorList>
            <person name="Park S."/>
            <person name="Yoon J.-H."/>
        </authorList>
    </citation>
    <scope>NUCLEOTIDE SEQUENCE [LARGE SCALE GENOMIC DNA]</scope>
    <source>
        <strain evidence="1 2">YSTF-M6</strain>
    </source>
</reference>
<evidence type="ECO:0000313" key="2">
    <source>
        <dbReference type="Proteomes" id="UP000605013"/>
    </source>
</evidence>
<comment type="caution">
    <text evidence="1">The sequence shown here is derived from an EMBL/GenBank/DDBJ whole genome shotgun (WGS) entry which is preliminary data.</text>
</comment>
<evidence type="ECO:0000313" key="1">
    <source>
        <dbReference type="EMBL" id="MBL7558974.1"/>
    </source>
</evidence>
<name>A0ABS1WIL8_9FLAO</name>
<keyword evidence="2" id="KW-1185">Reference proteome</keyword>
<sequence length="136" mass="15846">MAELIEDRDFEKDFKLKDNRIITLRLEDDLTEISFWEGGNQLGSPYNDVFSFDELEDYSEPTYRLSRMYCPVKKNGLGREAVRMFLDYSDAKIVTRPPNTGELSDGSHLTEDAPDFVAKMQKEGLIENWDDLEDDY</sequence>
<accession>A0ABS1WIL8</accession>
<proteinExistence type="predicted"/>
<dbReference type="EMBL" id="JAEMEF010000002">
    <property type="protein sequence ID" value="MBL7558974.1"/>
    <property type="molecule type" value="Genomic_DNA"/>
</dbReference>
<dbReference type="RefSeq" id="WP_202999067.1">
    <property type="nucleotide sequence ID" value="NZ_JAEMEF010000002.1"/>
</dbReference>